<sequence length="165" mass="18682">MYTLSTMQPCDLPEELDIQRKAYDDNLQESLTVIAQRLKQASNLAIVAKDQYGICGYLFSYRPQIGAITALDDTFNSPDHSDCLYLHNFAVAPYTRKRGVGPDLVKHKLSMARQASLQQCSLVSMQNSASFWQRIGFKPQLLTNQQQKRALKSYGVPAVYMQRSL</sequence>
<protein>
    <submittedName>
        <fullName evidence="2">GNAT family N-acetyltransferase</fullName>
        <ecNumber evidence="2">2.3.1.-</ecNumber>
    </submittedName>
</protein>
<accession>A0ABU5GNC5</accession>
<evidence type="ECO:0000313" key="2">
    <source>
        <dbReference type="EMBL" id="MDY7218438.1"/>
    </source>
</evidence>
<dbReference type="PROSITE" id="PS51186">
    <property type="entry name" value="GNAT"/>
    <property type="match status" value="1"/>
</dbReference>
<dbReference type="EC" id="2.3.1.-" evidence="2"/>
<keyword evidence="2" id="KW-0012">Acyltransferase</keyword>
<dbReference type="Proteomes" id="UP001294570">
    <property type="component" value="Unassembled WGS sequence"/>
</dbReference>
<evidence type="ECO:0000259" key="1">
    <source>
        <dbReference type="PROSITE" id="PS51186"/>
    </source>
</evidence>
<reference evidence="2 3" key="1">
    <citation type="submission" date="2023-12" db="EMBL/GenBank/DDBJ databases">
        <title>Denitrificimonas halotolerans sp. nov.,a novel species isolated from landfill leachate.</title>
        <authorList>
            <person name="Wang S."/>
        </authorList>
    </citation>
    <scope>NUCLEOTIDE SEQUENCE [LARGE SCALE GENOMIC DNA]</scope>
    <source>
        <strain evidence="2 3">JX-1</strain>
    </source>
</reference>
<dbReference type="RefSeq" id="WP_321552539.1">
    <property type="nucleotide sequence ID" value="NZ_JAXIVU010000002.1"/>
</dbReference>
<dbReference type="Pfam" id="PF00583">
    <property type="entry name" value="Acetyltransf_1"/>
    <property type="match status" value="1"/>
</dbReference>
<feature type="domain" description="N-acetyltransferase" evidence="1">
    <location>
        <begin position="2"/>
        <end position="165"/>
    </location>
</feature>
<dbReference type="EMBL" id="JAXIVU010000002">
    <property type="protein sequence ID" value="MDY7218438.1"/>
    <property type="molecule type" value="Genomic_DNA"/>
</dbReference>
<dbReference type="InterPro" id="IPR016181">
    <property type="entry name" value="Acyl_CoA_acyltransferase"/>
</dbReference>
<dbReference type="Gene3D" id="3.40.630.30">
    <property type="match status" value="1"/>
</dbReference>
<proteinExistence type="predicted"/>
<keyword evidence="2" id="KW-0808">Transferase</keyword>
<dbReference type="SUPFAM" id="SSF55729">
    <property type="entry name" value="Acyl-CoA N-acyltransferases (Nat)"/>
    <property type="match status" value="1"/>
</dbReference>
<name>A0ABU5GNC5_9GAMM</name>
<dbReference type="InterPro" id="IPR000182">
    <property type="entry name" value="GNAT_dom"/>
</dbReference>
<organism evidence="2 3">
    <name type="scientific">Denitrificimonas halotolerans</name>
    <dbReference type="NCBI Taxonomy" id="3098930"/>
    <lineage>
        <taxon>Bacteria</taxon>
        <taxon>Pseudomonadati</taxon>
        <taxon>Pseudomonadota</taxon>
        <taxon>Gammaproteobacteria</taxon>
        <taxon>Pseudomonadales</taxon>
        <taxon>Pseudomonadaceae</taxon>
        <taxon>Denitrificimonas</taxon>
    </lineage>
</organism>
<keyword evidence="3" id="KW-1185">Reference proteome</keyword>
<evidence type="ECO:0000313" key="3">
    <source>
        <dbReference type="Proteomes" id="UP001294570"/>
    </source>
</evidence>
<gene>
    <name evidence="2" type="ORF">TOI97_02415</name>
</gene>
<comment type="caution">
    <text evidence="2">The sequence shown here is derived from an EMBL/GenBank/DDBJ whole genome shotgun (WGS) entry which is preliminary data.</text>
</comment>
<dbReference type="GO" id="GO:0016746">
    <property type="term" value="F:acyltransferase activity"/>
    <property type="evidence" value="ECO:0007669"/>
    <property type="project" value="UniProtKB-KW"/>
</dbReference>